<keyword evidence="3 7" id="KW-0812">Transmembrane</keyword>
<evidence type="ECO:0000256" key="4">
    <source>
        <dbReference type="ARBA" id="ARBA00022989"/>
    </source>
</evidence>
<comment type="subcellular location">
    <subcellularLocation>
        <location evidence="1">Membrane</location>
        <topology evidence="1">Multi-pass membrane protein</topology>
    </subcellularLocation>
</comment>
<dbReference type="InterPro" id="IPR011547">
    <property type="entry name" value="SLC26A/SulP_dom"/>
</dbReference>
<feature type="transmembrane region" description="Helical" evidence="7">
    <location>
        <begin position="171"/>
        <end position="189"/>
    </location>
</feature>
<dbReference type="SUPFAM" id="SSF53056">
    <property type="entry name" value="beta-carbonic anhydrase, cab"/>
    <property type="match status" value="1"/>
</dbReference>
<evidence type="ECO:0000256" key="6">
    <source>
        <dbReference type="PIRSR" id="PIRSR601765-1"/>
    </source>
</evidence>
<feature type="domain" description="SLC26A/SulP transporter" evidence="8">
    <location>
        <begin position="13"/>
        <end position="381"/>
    </location>
</feature>
<evidence type="ECO:0000313" key="9">
    <source>
        <dbReference type="EMBL" id="QDT94860.1"/>
    </source>
</evidence>
<feature type="binding site" evidence="6">
    <location>
        <position position="640"/>
    </location>
    <ligand>
        <name>Zn(2+)</name>
        <dbReference type="ChEBI" id="CHEBI:29105"/>
    </ligand>
</feature>
<dbReference type="InterPro" id="IPR001765">
    <property type="entry name" value="Carbonic_anhydrase"/>
</dbReference>
<sequence>MNRQKLKRETVGHDVKASLVLFLVTLPLCLGIALASNAPLVSGIISGIVGGIVVGLLSHSHSSVSGPAVGLTIIVAAQIAQFGSFEAFLLVVIIAGLIQVAIGLCRAGFIAMFIPTIVVKGFLTAIGVILILNQLPHLLGHDTNPEGKVSFVQIDSQKLFSELLILFEGQWHLGAATIGLLSIMLLILWEQISFLKRSFIPVPLVVVLLGTALSQFFERLGGDWSIQTSHLVQVPVANGLQGLQQFLVFPDFSLWSNPQIYTAALLIAVVTSLETLFSLEAADRIDPQQRQSPPNRELFAQGIGNIVAGMFGGLPVASTIVRSSVNINAGGQTKLSTILHGFLLFICFLLMPQMLNLIPLSCLAGILLITGFKLASPTLIKKTYCEGPHQFAPFIITVMAIVFIDVVIGLLVGIVISTIFILYNNMKRPLSRIWEKHIGGKVMKIELANQVCFLNRAVIKQALQEIPRGSFALIDGRNTFYIDPDVLSMLREFETITAPARGINLSLRGFSEKYQLNYQLKNEIQYVDYSARDLQEQLTPQKVLSLLREGNERFRTGSTLRRDLKQQLNTTTNGTPPLAVVLSCIDPRASVELIFDLDLGDAFSVRISGNAITPEVLASLEYGCVIEGAPLLVIMGHTRCGAISATIDSICSNSPANTNCDCAHLKHVVDKIAQSLNPDYCHASRIPSDRDRYEFVDAVSHQNVLLSVESVLQSSKVIRERVHSGKLAIVGAMYDTTTGCINFLEEHRRINGSPRNNSKSRFQR</sequence>
<gene>
    <name evidence="9" type="primary">bicA_1</name>
    <name evidence="9" type="ORF">V144x_02930</name>
</gene>
<name>A0A517VPK7_9PLAN</name>
<feature type="transmembrane region" description="Helical" evidence="7">
    <location>
        <begin position="15"/>
        <end position="34"/>
    </location>
</feature>
<evidence type="ECO:0000259" key="8">
    <source>
        <dbReference type="Pfam" id="PF00916"/>
    </source>
</evidence>
<protein>
    <submittedName>
        <fullName evidence="9">Bicarbonate transporter BicA</fullName>
    </submittedName>
</protein>
<feature type="transmembrane region" description="Helical" evidence="7">
    <location>
        <begin position="198"/>
        <end position="217"/>
    </location>
</feature>
<feature type="binding site" evidence="6">
    <location>
        <position position="637"/>
    </location>
    <ligand>
        <name>Zn(2+)</name>
        <dbReference type="ChEBI" id="CHEBI:29105"/>
    </ligand>
</feature>
<evidence type="ECO:0000256" key="1">
    <source>
        <dbReference type="ARBA" id="ARBA00004141"/>
    </source>
</evidence>
<dbReference type="PANTHER" id="PTHR11814">
    <property type="entry name" value="SULFATE TRANSPORTER"/>
    <property type="match status" value="1"/>
</dbReference>
<comment type="similarity">
    <text evidence="2">Belongs to the beta-class carbonic anhydrase family.</text>
</comment>
<evidence type="ECO:0000313" key="10">
    <source>
        <dbReference type="Proteomes" id="UP000318704"/>
    </source>
</evidence>
<keyword evidence="6" id="KW-0862">Zinc</keyword>
<dbReference type="GO" id="GO:0055085">
    <property type="term" value="P:transmembrane transport"/>
    <property type="evidence" value="ECO:0007669"/>
    <property type="project" value="InterPro"/>
</dbReference>
<dbReference type="Pfam" id="PF00916">
    <property type="entry name" value="Sulfate_transp"/>
    <property type="match status" value="1"/>
</dbReference>
<feature type="transmembrane region" description="Helical" evidence="7">
    <location>
        <begin position="298"/>
        <end position="321"/>
    </location>
</feature>
<proteinExistence type="inferred from homology"/>
<organism evidence="9 10">
    <name type="scientific">Gimesia aquarii</name>
    <dbReference type="NCBI Taxonomy" id="2527964"/>
    <lineage>
        <taxon>Bacteria</taxon>
        <taxon>Pseudomonadati</taxon>
        <taxon>Planctomycetota</taxon>
        <taxon>Planctomycetia</taxon>
        <taxon>Planctomycetales</taxon>
        <taxon>Planctomycetaceae</taxon>
        <taxon>Gimesia</taxon>
    </lineage>
</organism>
<dbReference type="GO" id="GO:0004089">
    <property type="term" value="F:carbonate dehydratase activity"/>
    <property type="evidence" value="ECO:0007669"/>
    <property type="project" value="InterPro"/>
</dbReference>
<dbReference type="AlphaFoldDB" id="A0A517VPK7"/>
<dbReference type="InterPro" id="IPR001902">
    <property type="entry name" value="SLC26A/SulP_fam"/>
</dbReference>
<evidence type="ECO:0000256" key="7">
    <source>
        <dbReference type="SAM" id="Phobius"/>
    </source>
</evidence>
<feature type="binding site" evidence="6">
    <location>
        <position position="586"/>
    </location>
    <ligand>
        <name>Zn(2+)</name>
        <dbReference type="ChEBI" id="CHEBI:29105"/>
    </ligand>
</feature>
<dbReference type="Proteomes" id="UP000318704">
    <property type="component" value="Chromosome"/>
</dbReference>
<dbReference type="Gene3D" id="3.40.1050.10">
    <property type="entry name" value="Carbonic anhydrase"/>
    <property type="match status" value="1"/>
</dbReference>
<keyword evidence="4 7" id="KW-1133">Transmembrane helix</keyword>
<feature type="transmembrane region" description="Helical" evidence="7">
    <location>
        <begin position="357"/>
        <end position="375"/>
    </location>
</feature>
<dbReference type="RefSeq" id="WP_144980288.1">
    <property type="nucleotide sequence ID" value="NZ_CP037920.1"/>
</dbReference>
<keyword evidence="6" id="KW-0479">Metal-binding</keyword>
<keyword evidence="5 7" id="KW-0472">Membrane</keyword>
<feature type="transmembrane region" description="Helical" evidence="7">
    <location>
        <begin position="112"/>
        <end position="132"/>
    </location>
</feature>
<accession>A0A517VPK7</accession>
<evidence type="ECO:0000256" key="2">
    <source>
        <dbReference type="ARBA" id="ARBA00006217"/>
    </source>
</evidence>
<reference evidence="9 10" key="1">
    <citation type="submission" date="2019-03" db="EMBL/GenBank/DDBJ databases">
        <title>Deep-cultivation of Planctomycetes and their phenomic and genomic characterization uncovers novel biology.</title>
        <authorList>
            <person name="Wiegand S."/>
            <person name="Jogler M."/>
            <person name="Boedeker C."/>
            <person name="Pinto D."/>
            <person name="Vollmers J."/>
            <person name="Rivas-Marin E."/>
            <person name="Kohn T."/>
            <person name="Peeters S.H."/>
            <person name="Heuer A."/>
            <person name="Rast P."/>
            <person name="Oberbeckmann S."/>
            <person name="Bunk B."/>
            <person name="Jeske O."/>
            <person name="Meyerdierks A."/>
            <person name="Storesund J.E."/>
            <person name="Kallscheuer N."/>
            <person name="Luecker S."/>
            <person name="Lage O.M."/>
            <person name="Pohl T."/>
            <person name="Merkel B.J."/>
            <person name="Hornburger P."/>
            <person name="Mueller R.-W."/>
            <person name="Bruemmer F."/>
            <person name="Labrenz M."/>
            <person name="Spormann A.M."/>
            <person name="Op den Camp H."/>
            <person name="Overmann J."/>
            <person name="Amann R."/>
            <person name="Jetten M.S.M."/>
            <person name="Mascher T."/>
            <person name="Medema M.H."/>
            <person name="Devos D.P."/>
            <person name="Kaster A.-K."/>
            <person name="Ovreas L."/>
            <person name="Rohde M."/>
            <person name="Galperin M.Y."/>
            <person name="Jogler C."/>
        </authorList>
    </citation>
    <scope>NUCLEOTIDE SEQUENCE [LARGE SCALE GENOMIC DNA]</scope>
    <source>
        <strain evidence="9 10">V144</strain>
    </source>
</reference>
<dbReference type="EMBL" id="CP037920">
    <property type="protein sequence ID" value="QDT94860.1"/>
    <property type="molecule type" value="Genomic_DNA"/>
</dbReference>
<feature type="transmembrane region" description="Helical" evidence="7">
    <location>
        <begin position="395"/>
        <end position="423"/>
    </location>
</feature>
<dbReference type="KEGG" id="gaw:V144x_02930"/>
<feature type="binding site" evidence="6">
    <location>
        <position position="584"/>
    </location>
    <ligand>
        <name>Zn(2+)</name>
        <dbReference type="ChEBI" id="CHEBI:29105"/>
    </ligand>
</feature>
<evidence type="ECO:0000256" key="5">
    <source>
        <dbReference type="ARBA" id="ARBA00023136"/>
    </source>
</evidence>
<feature type="transmembrane region" description="Helical" evidence="7">
    <location>
        <begin position="260"/>
        <end position="277"/>
    </location>
</feature>
<dbReference type="InterPro" id="IPR036874">
    <property type="entry name" value="Carbonic_anhydrase_sf"/>
</dbReference>
<evidence type="ECO:0000256" key="3">
    <source>
        <dbReference type="ARBA" id="ARBA00022692"/>
    </source>
</evidence>
<dbReference type="Pfam" id="PF00484">
    <property type="entry name" value="Pro_CA"/>
    <property type="match status" value="1"/>
</dbReference>
<dbReference type="GO" id="GO:0008270">
    <property type="term" value="F:zinc ion binding"/>
    <property type="evidence" value="ECO:0007669"/>
    <property type="project" value="InterPro"/>
</dbReference>
<comment type="cofactor">
    <cofactor evidence="6">
        <name>Zn(2+)</name>
        <dbReference type="ChEBI" id="CHEBI:29105"/>
    </cofactor>
    <text evidence="6">Binds 1 zinc ion per subunit.</text>
</comment>
<dbReference type="GO" id="GO:0016020">
    <property type="term" value="C:membrane"/>
    <property type="evidence" value="ECO:0007669"/>
    <property type="project" value="UniProtKB-SubCell"/>
</dbReference>
<dbReference type="SMART" id="SM00947">
    <property type="entry name" value="Pro_CA"/>
    <property type="match status" value="1"/>
</dbReference>
<feature type="transmembrane region" description="Helical" evidence="7">
    <location>
        <begin position="333"/>
        <end position="350"/>
    </location>
</feature>